<sequence>MPAQLTFREDRTFTIAQFTDIHWKDGGSEDQLSRELMEQVLDAERPDLVVFTGDVIYTGYVKPGDSACEEPAVAFREAVQAVESRGIKWAVVFGNHDTESGITREQLMEVVCEHNHTVAQAGPEELHGVGNYSIQVKNSQGETGAVMYFFDSGNLSPYPHIGGYDWIQRDQIHWYTEESLKIMPQDRSASVPALAFFHIPLPEYKEVWESQTCYGNKFEPVCCAKVNAGMFAAMLEMGDVVGTFAGHDHVNDYWGNLHGIRLCYGRATGYNTYGQEGFARGARLIRLTEGQREFETWLRLADGSVIEQEPEHVPGS</sequence>
<keyword evidence="3" id="KW-1185">Reference proteome</keyword>
<dbReference type="InterPro" id="IPR004843">
    <property type="entry name" value="Calcineurin-like_PHP"/>
</dbReference>
<evidence type="ECO:0000313" key="3">
    <source>
        <dbReference type="Proteomes" id="UP000190626"/>
    </source>
</evidence>
<evidence type="ECO:0000259" key="1">
    <source>
        <dbReference type="Pfam" id="PF00149"/>
    </source>
</evidence>
<dbReference type="PIRSF" id="PIRSF030250">
    <property type="entry name" value="Ptase_At2g46880"/>
    <property type="match status" value="1"/>
</dbReference>
<dbReference type="GO" id="GO:0005737">
    <property type="term" value="C:cytoplasm"/>
    <property type="evidence" value="ECO:0007669"/>
    <property type="project" value="TreeGrafter"/>
</dbReference>
<dbReference type="PANTHER" id="PTHR32440">
    <property type="entry name" value="PHOSPHATASE DCR2-RELATED-RELATED"/>
    <property type="match status" value="1"/>
</dbReference>
<dbReference type="AlphaFoldDB" id="A0A1V4HNE0"/>
<feature type="domain" description="Calcineurin-like phosphoesterase" evidence="1">
    <location>
        <begin position="14"/>
        <end position="250"/>
    </location>
</feature>
<dbReference type="STRING" id="1469647.BC351_22365"/>
<dbReference type="Proteomes" id="UP000190626">
    <property type="component" value="Unassembled WGS sequence"/>
</dbReference>
<dbReference type="CDD" id="cd07383">
    <property type="entry name" value="MPP_Dcr2"/>
    <property type="match status" value="1"/>
</dbReference>
<evidence type="ECO:0000313" key="2">
    <source>
        <dbReference type="EMBL" id="OPH59072.1"/>
    </source>
</evidence>
<proteinExistence type="predicted"/>
<dbReference type="EMBL" id="MBTG01000008">
    <property type="protein sequence ID" value="OPH59072.1"/>
    <property type="molecule type" value="Genomic_DNA"/>
</dbReference>
<dbReference type="InterPro" id="IPR029052">
    <property type="entry name" value="Metallo-depent_PP-like"/>
</dbReference>
<protein>
    <submittedName>
        <fullName evidence="2">Metallophosphoesterase</fullName>
    </submittedName>
</protein>
<dbReference type="GO" id="GO:0016788">
    <property type="term" value="F:hydrolase activity, acting on ester bonds"/>
    <property type="evidence" value="ECO:0007669"/>
    <property type="project" value="TreeGrafter"/>
</dbReference>
<gene>
    <name evidence="2" type="ORF">BC351_22365</name>
</gene>
<dbReference type="OrthoDB" id="9816081at2"/>
<name>A0A1V4HNE0_9BACL</name>
<dbReference type="InterPro" id="IPR011230">
    <property type="entry name" value="PAP14/16/28/29"/>
</dbReference>
<dbReference type="RefSeq" id="WP_079411586.1">
    <property type="nucleotide sequence ID" value="NZ_MBTG01000008.1"/>
</dbReference>
<accession>A0A1V4HNE0</accession>
<reference evidence="3" key="1">
    <citation type="submission" date="2016-07" db="EMBL/GenBank/DDBJ databases">
        <authorList>
            <person name="Florea S."/>
            <person name="Webb J.S."/>
            <person name="Jaromczyk J."/>
            <person name="Schardl C.L."/>
        </authorList>
    </citation>
    <scope>NUCLEOTIDE SEQUENCE [LARGE SCALE GENOMIC DNA]</scope>
    <source>
        <strain evidence="3">CY1</strain>
    </source>
</reference>
<dbReference type="Pfam" id="PF00149">
    <property type="entry name" value="Metallophos"/>
    <property type="match status" value="1"/>
</dbReference>
<dbReference type="Gene3D" id="3.60.21.10">
    <property type="match status" value="1"/>
</dbReference>
<comment type="caution">
    <text evidence="2">The sequence shown here is derived from an EMBL/GenBank/DDBJ whole genome shotgun (WGS) entry which is preliminary data.</text>
</comment>
<organism evidence="2 3">
    <name type="scientific">Paenibacillus ferrarius</name>
    <dbReference type="NCBI Taxonomy" id="1469647"/>
    <lineage>
        <taxon>Bacteria</taxon>
        <taxon>Bacillati</taxon>
        <taxon>Bacillota</taxon>
        <taxon>Bacilli</taxon>
        <taxon>Bacillales</taxon>
        <taxon>Paenibacillaceae</taxon>
        <taxon>Paenibacillus</taxon>
    </lineage>
</organism>
<dbReference type="SUPFAM" id="SSF56300">
    <property type="entry name" value="Metallo-dependent phosphatases"/>
    <property type="match status" value="1"/>
</dbReference>